<protein>
    <submittedName>
        <fullName evidence="1">Uncharacterized protein</fullName>
    </submittedName>
</protein>
<proteinExistence type="predicted"/>
<organism evidence="1 2">
    <name type="scientific">Stephania cephalantha</name>
    <dbReference type="NCBI Taxonomy" id="152367"/>
    <lineage>
        <taxon>Eukaryota</taxon>
        <taxon>Viridiplantae</taxon>
        <taxon>Streptophyta</taxon>
        <taxon>Embryophyta</taxon>
        <taxon>Tracheophyta</taxon>
        <taxon>Spermatophyta</taxon>
        <taxon>Magnoliopsida</taxon>
        <taxon>Ranunculales</taxon>
        <taxon>Menispermaceae</taxon>
        <taxon>Menispermoideae</taxon>
        <taxon>Cissampelideae</taxon>
        <taxon>Stephania</taxon>
    </lineage>
</organism>
<reference evidence="1 2" key="1">
    <citation type="submission" date="2024-01" db="EMBL/GenBank/DDBJ databases">
        <title>Genome assemblies of Stephania.</title>
        <authorList>
            <person name="Yang L."/>
        </authorList>
    </citation>
    <scope>NUCLEOTIDE SEQUENCE [LARGE SCALE GENOMIC DNA]</scope>
    <source>
        <strain evidence="1">JXDWG</strain>
        <tissue evidence="1">Leaf</tissue>
    </source>
</reference>
<dbReference type="Proteomes" id="UP001419268">
    <property type="component" value="Unassembled WGS sequence"/>
</dbReference>
<accession>A0AAP0IN09</accession>
<evidence type="ECO:0000313" key="1">
    <source>
        <dbReference type="EMBL" id="KAK9118506.1"/>
    </source>
</evidence>
<name>A0AAP0IN09_9MAGN</name>
<keyword evidence="2" id="KW-1185">Reference proteome</keyword>
<dbReference type="EMBL" id="JBBNAG010000007">
    <property type="protein sequence ID" value="KAK9118506.1"/>
    <property type="molecule type" value="Genomic_DNA"/>
</dbReference>
<comment type="caution">
    <text evidence="1">The sequence shown here is derived from an EMBL/GenBank/DDBJ whole genome shotgun (WGS) entry which is preliminary data.</text>
</comment>
<gene>
    <name evidence="1" type="ORF">Scep_016599</name>
</gene>
<sequence length="66" mass="7331">MEGACNTSESPQNPELVFLPTSRRSGHLGATSRHFYLGLSLVYKANSPAIFVANFKDHWTYAFIIA</sequence>
<dbReference type="AlphaFoldDB" id="A0AAP0IN09"/>
<evidence type="ECO:0000313" key="2">
    <source>
        <dbReference type="Proteomes" id="UP001419268"/>
    </source>
</evidence>